<dbReference type="Proteomes" id="UP001346149">
    <property type="component" value="Unassembled WGS sequence"/>
</dbReference>
<organism evidence="1 2">
    <name type="scientific">Trapa natans</name>
    <name type="common">Water chestnut</name>
    <dbReference type="NCBI Taxonomy" id="22666"/>
    <lineage>
        <taxon>Eukaryota</taxon>
        <taxon>Viridiplantae</taxon>
        <taxon>Streptophyta</taxon>
        <taxon>Embryophyta</taxon>
        <taxon>Tracheophyta</taxon>
        <taxon>Spermatophyta</taxon>
        <taxon>Magnoliopsida</taxon>
        <taxon>eudicotyledons</taxon>
        <taxon>Gunneridae</taxon>
        <taxon>Pentapetalae</taxon>
        <taxon>rosids</taxon>
        <taxon>malvids</taxon>
        <taxon>Myrtales</taxon>
        <taxon>Lythraceae</taxon>
        <taxon>Trapa</taxon>
    </lineage>
</organism>
<name>A0AAN7MBC5_TRANT</name>
<evidence type="ECO:0000313" key="1">
    <source>
        <dbReference type="EMBL" id="KAK4795202.1"/>
    </source>
</evidence>
<sequence>MAYLCTPDYDHFHALQEMKPKQFKIPWSPFVATYTAGPAFTGGWKSEELQPQGHKIPSLRDALSAKPRFGGTAASVLDPLVGMIGEMALARMSNGSGTSIHAYSSTYHHGGSSSPRLRRHMMQADEEVEIGWWINGLFMIPIHPCYLAILSSMRNFPLKNDDEVVEDVLKESWQWKIVVPNPDVKGRQEILELYLRDKSLADDVDVKQ</sequence>
<keyword evidence="2" id="KW-1185">Reference proteome</keyword>
<proteinExistence type="predicted"/>
<comment type="caution">
    <text evidence="1">The sequence shown here is derived from an EMBL/GenBank/DDBJ whole genome shotgun (WGS) entry which is preliminary data.</text>
</comment>
<dbReference type="EMBL" id="JAXQNO010000007">
    <property type="protein sequence ID" value="KAK4795202.1"/>
    <property type="molecule type" value="Genomic_DNA"/>
</dbReference>
<gene>
    <name evidence="1" type="ORF">SAY86_013196</name>
</gene>
<evidence type="ECO:0000313" key="2">
    <source>
        <dbReference type="Proteomes" id="UP001346149"/>
    </source>
</evidence>
<dbReference type="AlphaFoldDB" id="A0AAN7MBC5"/>
<reference evidence="1 2" key="1">
    <citation type="journal article" date="2023" name="Hortic Res">
        <title>Pangenome of water caltrop reveals structural variations and asymmetric subgenome divergence after allopolyploidization.</title>
        <authorList>
            <person name="Zhang X."/>
            <person name="Chen Y."/>
            <person name="Wang L."/>
            <person name="Yuan Y."/>
            <person name="Fang M."/>
            <person name="Shi L."/>
            <person name="Lu R."/>
            <person name="Comes H.P."/>
            <person name="Ma Y."/>
            <person name="Chen Y."/>
            <person name="Huang G."/>
            <person name="Zhou Y."/>
            <person name="Zheng Z."/>
            <person name="Qiu Y."/>
        </authorList>
    </citation>
    <scope>NUCLEOTIDE SEQUENCE [LARGE SCALE GENOMIC DNA]</scope>
    <source>
        <strain evidence="1">F231</strain>
    </source>
</reference>
<accession>A0AAN7MBC5</accession>
<protein>
    <submittedName>
        <fullName evidence="1">Uncharacterized protein</fullName>
    </submittedName>
</protein>